<name>A0A9N9KCR2_9GLOM</name>
<organism evidence="1 2">
    <name type="scientific">Cetraspora pellucida</name>
    <dbReference type="NCBI Taxonomy" id="1433469"/>
    <lineage>
        <taxon>Eukaryota</taxon>
        <taxon>Fungi</taxon>
        <taxon>Fungi incertae sedis</taxon>
        <taxon>Mucoromycota</taxon>
        <taxon>Glomeromycotina</taxon>
        <taxon>Glomeromycetes</taxon>
        <taxon>Diversisporales</taxon>
        <taxon>Gigasporaceae</taxon>
        <taxon>Cetraspora</taxon>
    </lineage>
</organism>
<dbReference type="EMBL" id="CAJVQA010048102">
    <property type="protein sequence ID" value="CAG8819574.1"/>
    <property type="molecule type" value="Genomic_DNA"/>
</dbReference>
<dbReference type="AlphaFoldDB" id="A0A9N9KCR2"/>
<evidence type="ECO:0000313" key="2">
    <source>
        <dbReference type="Proteomes" id="UP000789759"/>
    </source>
</evidence>
<sequence length="71" mass="8504">IYTSQFIGYTSSHQLYKSIESEMPIKLHTSIEIKNEYEETDVNKYVSRQEYEDIFEDMTEQEKQDAITIMN</sequence>
<accession>A0A9N9KCR2</accession>
<proteinExistence type="predicted"/>
<keyword evidence="2" id="KW-1185">Reference proteome</keyword>
<dbReference type="Proteomes" id="UP000789759">
    <property type="component" value="Unassembled WGS sequence"/>
</dbReference>
<protein>
    <submittedName>
        <fullName evidence="1">6316_t:CDS:1</fullName>
    </submittedName>
</protein>
<gene>
    <name evidence="1" type="ORF">CPELLU_LOCUS19563</name>
</gene>
<comment type="caution">
    <text evidence="1">The sequence shown here is derived from an EMBL/GenBank/DDBJ whole genome shotgun (WGS) entry which is preliminary data.</text>
</comment>
<feature type="non-terminal residue" evidence="1">
    <location>
        <position position="1"/>
    </location>
</feature>
<evidence type="ECO:0000313" key="1">
    <source>
        <dbReference type="EMBL" id="CAG8819574.1"/>
    </source>
</evidence>
<reference evidence="1" key="1">
    <citation type="submission" date="2021-06" db="EMBL/GenBank/DDBJ databases">
        <authorList>
            <person name="Kallberg Y."/>
            <person name="Tangrot J."/>
            <person name="Rosling A."/>
        </authorList>
    </citation>
    <scope>NUCLEOTIDE SEQUENCE</scope>
    <source>
        <strain evidence="1">FL966</strain>
    </source>
</reference>